<dbReference type="Gene3D" id="3.40.50.720">
    <property type="entry name" value="NAD(P)-binding Rossmann-like Domain"/>
    <property type="match status" value="1"/>
</dbReference>
<dbReference type="InterPro" id="IPR036291">
    <property type="entry name" value="NAD(P)-bd_dom_sf"/>
</dbReference>
<accession>A0A387BKT7</accession>
<organism evidence="5 6">
    <name type="scientific">Lactococcus allomyrinae</name>
    <dbReference type="NCBI Taxonomy" id="2419773"/>
    <lineage>
        <taxon>Bacteria</taxon>
        <taxon>Bacillati</taxon>
        <taxon>Bacillota</taxon>
        <taxon>Bacilli</taxon>
        <taxon>Lactobacillales</taxon>
        <taxon>Streptococcaceae</taxon>
        <taxon>Lactococcus</taxon>
    </lineage>
</organism>
<keyword evidence="2" id="KW-0560">Oxidoreductase</keyword>
<gene>
    <name evidence="5" type="ORF">D7I46_11630</name>
</gene>
<proteinExistence type="inferred from homology"/>
<dbReference type="PRINTS" id="PR00080">
    <property type="entry name" value="SDRFAMILY"/>
</dbReference>
<dbReference type="PROSITE" id="PS00061">
    <property type="entry name" value="ADH_SHORT"/>
    <property type="match status" value="1"/>
</dbReference>
<dbReference type="PRINTS" id="PR00081">
    <property type="entry name" value="GDHRDH"/>
</dbReference>
<evidence type="ECO:0000256" key="2">
    <source>
        <dbReference type="ARBA" id="ARBA00023002"/>
    </source>
</evidence>
<sequence>MKTWFITGATGGLASQLTKHLLERGDRVVATTRKQGNLDKLKKQYDSQLWEYHLDLTNPQQIEDIVTKAFDELGTIDIIVNNAAYGLYGAVEEINDEQTERLFQTNLFGSIRVARAALPFLRKQNQGQIVQISSMAGHYSSPAMGLYSASKWAVEAVFEALSQEIAPFGIRTTIIEPGGIRTEFAGDKAVFGKEIDDYKDTPARNVTNFMKNPGLTNEQLKKMIIGDPDKMSLQIIDSVDQVKSPLRIALGSDAYTKIHNGLTERLQKLEAQKELSKSTDADDE</sequence>
<dbReference type="InterPro" id="IPR002347">
    <property type="entry name" value="SDR_fam"/>
</dbReference>
<dbReference type="SUPFAM" id="SSF51735">
    <property type="entry name" value="NAD(P)-binding Rossmann-fold domains"/>
    <property type="match status" value="1"/>
</dbReference>
<dbReference type="Proteomes" id="UP000269374">
    <property type="component" value="Chromosome"/>
</dbReference>
<keyword evidence="6" id="KW-1185">Reference proteome</keyword>
<dbReference type="CDD" id="cd05374">
    <property type="entry name" value="17beta-HSD-like_SDR_c"/>
    <property type="match status" value="1"/>
</dbReference>
<dbReference type="PANTHER" id="PTHR43976:SF16">
    <property type="entry name" value="SHORT-CHAIN DEHYDROGENASE_REDUCTASE FAMILY PROTEIN"/>
    <property type="match status" value="1"/>
</dbReference>
<dbReference type="RefSeq" id="WP_120773016.1">
    <property type="nucleotide sequence ID" value="NZ_CP032627.1"/>
</dbReference>
<comment type="similarity">
    <text evidence="1 3">Belongs to the short-chain dehydrogenases/reductases (SDR) family.</text>
</comment>
<dbReference type="PANTHER" id="PTHR43976">
    <property type="entry name" value="SHORT CHAIN DEHYDROGENASE"/>
    <property type="match status" value="1"/>
</dbReference>
<dbReference type="InterPro" id="IPR051911">
    <property type="entry name" value="SDR_oxidoreductase"/>
</dbReference>
<protein>
    <submittedName>
        <fullName evidence="5">SDR family oxidoreductase</fullName>
    </submittedName>
</protein>
<evidence type="ECO:0000256" key="1">
    <source>
        <dbReference type="ARBA" id="ARBA00006484"/>
    </source>
</evidence>
<reference evidence="5 6" key="1">
    <citation type="submission" date="2018-09" db="EMBL/GenBank/DDBJ databases">
        <title>Genome sequencing of strain 1JSPR-7.</title>
        <authorList>
            <person name="Heo J."/>
            <person name="Kim S.-J."/>
            <person name="Kwon S.-W."/>
        </authorList>
    </citation>
    <scope>NUCLEOTIDE SEQUENCE [LARGE SCALE GENOMIC DNA]</scope>
    <source>
        <strain evidence="5 6">1JSPR-7</strain>
    </source>
</reference>
<dbReference type="InterPro" id="IPR020904">
    <property type="entry name" value="Sc_DH/Rdtase_CS"/>
</dbReference>
<dbReference type="Pfam" id="PF00106">
    <property type="entry name" value="adh_short"/>
    <property type="match status" value="1"/>
</dbReference>
<name>A0A387BKT7_9LACT</name>
<keyword evidence="4" id="KW-0175">Coiled coil</keyword>
<dbReference type="OrthoDB" id="9775296at2"/>
<dbReference type="NCBIfam" id="NF005065">
    <property type="entry name" value="PRK06482.1"/>
    <property type="match status" value="1"/>
</dbReference>
<dbReference type="EMBL" id="CP032627">
    <property type="protein sequence ID" value="AYG01647.1"/>
    <property type="molecule type" value="Genomic_DNA"/>
</dbReference>
<evidence type="ECO:0000313" key="5">
    <source>
        <dbReference type="EMBL" id="AYG01647.1"/>
    </source>
</evidence>
<evidence type="ECO:0000256" key="3">
    <source>
        <dbReference type="RuleBase" id="RU000363"/>
    </source>
</evidence>
<dbReference type="AlphaFoldDB" id="A0A387BKT7"/>
<evidence type="ECO:0000256" key="4">
    <source>
        <dbReference type="SAM" id="Coils"/>
    </source>
</evidence>
<evidence type="ECO:0000313" key="6">
    <source>
        <dbReference type="Proteomes" id="UP000269374"/>
    </source>
</evidence>
<dbReference type="KEGG" id="lact:D7I46_11630"/>
<dbReference type="GO" id="GO:0016491">
    <property type="term" value="F:oxidoreductase activity"/>
    <property type="evidence" value="ECO:0007669"/>
    <property type="project" value="UniProtKB-KW"/>
</dbReference>
<feature type="coiled-coil region" evidence="4">
    <location>
        <begin position="252"/>
        <end position="279"/>
    </location>
</feature>